<evidence type="ECO:0000313" key="5">
    <source>
        <dbReference type="Proteomes" id="UP000561181"/>
    </source>
</evidence>
<organism evidence="4 5">
    <name type="scientific">Pontixanthobacter rizhaonensis</name>
    <dbReference type="NCBI Taxonomy" id="2730337"/>
    <lineage>
        <taxon>Bacteria</taxon>
        <taxon>Pseudomonadati</taxon>
        <taxon>Pseudomonadota</taxon>
        <taxon>Alphaproteobacteria</taxon>
        <taxon>Sphingomonadales</taxon>
        <taxon>Erythrobacteraceae</taxon>
        <taxon>Pontixanthobacter</taxon>
    </lineage>
</organism>
<reference evidence="4 5" key="1">
    <citation type="submission" date="2020-04" db="EMBL/GenBank/DDBJ databases">
        <authorList>
            <person name="Liu A."/>
        </authorList>
    </citation>
    <scope>NUCLEOTIDE SEQUENCE [LARGE SCALE GENOMIC DNA]</scope>
    <source>
        <strain evidence="4 5">RZ02</strain>
    </source>
</reference>
<gene>
    <name evidence="4" type="ORF">HKD42_08455</name>
</gene>
<proteinExistence type="predicted"/>
<keyword evidence="3" id="KW-0812">Transmembrane</keyword>
<feature type="coiled-coil region" evidence="1">
    <location>
        <begin position="62"/>
        <end position="89"/>
    </location>
</feature>
<keyword evidence="3" id="KW-1133">Transmembrane helix</keyword>
<keyword evidence="1" id="KW-0175">Coiled coil</keyword>
<evidence type="ECO:0000256" key="3">
    <source>
        <dbReference type="SAM" id="Phobius"/>
    </source>
</evidence>
<accession>A0A848QMW6</accession>
<evidence type="ECO:0000256" key="2">
    <source>
        <dbReference type="SAM" id="MobiDB-lite"/>
    </source>
</evidence>
<keyword evidence="5" id="KW-1185">Reference proteome</keyword>
<dbReference type="RefSeq" id="WP_170012441.1">
    <property type="nucleotide sequence ID" value="NZ_JABCRE010000003.1"/>
</dbReference>
<comment type="caution">
    <text evidence="4">The sequence shown here is derived from an EMBL/GenBank/DDBJ whole genome shotgun (WGS) entry which is preliminary data.</text>
</comment>
<evidence type="ECO:0000313" key="4">
    <source>
        <dbReference type="EMBL" id="NMW32090.1"/>
    </source>
</evidence>
<feature type="compositionally biased region" description="Basic and acidic residues" evidence="2">
    <location>
        <begin position="100"/>
        <end position="110"/>
    </location>
</feature>
<dbReference type="AlphaFoldDB" id="A0A848QMW6"/>
<dbReference type="EMBL" id="JABCRE010000003">
    <property type="protein sequence ID" value="NMW32090.1"/>
    <property type="molecule type" value="Genomic_DNA"/>
</dbReference>
<dbReference type="Proteomes" id="UP000561181">
    <property type="component" value="Unassembled WGS sequence"/>
</dbReference>
<name>A0A848QMW6_9SPHN</name>
<protein>
    <submittedName>
        <fullName evidence="4">Uncharacterized protein</fullName>
    </submittedName>
</protein>
<feature type="transmembrane region" description="Helical" evidence="3">
    <location>
        <begin position="6"/>
        <end position="29"/>
    </location>
</feature>
<keyword evidence="3" id="KW-0472">Membrane</keyword>
<sequence length="125" mass="13674">MQAETIIPHLPWIIGAGLAIGGAGVFGWIHTTRLKIKHGYPLEGMWGQSLKPSTDGQTAQRVTLLTQENAELRAELGSIKDRLANVEKIVTDSSYSVSNEIERLRDERGTEAGTPLTQRQTEGHA</sequence>
<feature type="compositionally biased region" description="Polar residues" evidence="2">
    <location>
        <begin position="115"/>
        <end position="125"/>
    </location>
</feature>
<feature type="region of interest" description="Disordered" evidence="2">
    <location>
        <begin position="100"/>
        <end position="125"/>
    </location>
</feature>
<evidence type="ECO:0000256" key="1">
    <source>
        <dbReference type="SAM" id="Coils"/>
    </source>
</evidence>